<evidence type="ECO:0000313" key="6">
    <source>
        <dbReference type="EMBL" id="MFM1346608.1"/>
    </source>
</evidence>
<organism evidence="6 7">
    <name type="scientific">Yersinia proxima</name>
    <dbReference type="NCBI Taxonomy" id="2890316"/>
    <lineage>
        <taxon>Bacteria</taxon>
        <taxon>Pseudomonadati</taxon>
        <taxon>Pseudomonadota</taxon>
        <taxon>Gammaproteobacteria</taxon>
        <taxon>Enterobacterales</taxon>
        <taxon>Yersiniaceae</taxon>
        <taxon>Yersinia</taxon>
    </lineage>
</organism>
<dbReference type="RefSeq" id="WP_050077944.1">
    <property type="nucleotide sequence ID" value="NZ_CABHYG010000004.1"/>
</dbReference>
<name>A0ABW9EXX0_9GAMM</name>
<dbReference type="EMBL" id="JBBEST010000002">
    <property type="protein sequence ID" value="MFM1346608.1"/>
    <property type="molecule type" value="Genomic_DNA"/>
</dbReference>
<dbReference type="InterPro" id="IPR036388">
    <property type="entry name" value="WH-like_DNA-bd_sf"/>
</dbReference>
<dbReference type="PIRSF" id="PIRSF005739">
    <property type="entry name" value="O-mtase"/>
    <property type="match status" value="1"/>
</dbReference>
<evidence type="ECO:0000313" key="7">
    <source>
        <dbReference type="Proteomes" id="UP001629523"/>
    </source>
</evidence>
<dbReference type="InterPro" id="IPR012967">
    <property type="entry name" value="COMT_dimerisation"/>
</dbReference>
<dbReference type="SUPFAM" id="SSF46785">
    <property type="entry name" value="Winged helix' DNA-binding domain"/>
    <property type="match status" value="1"/>
</dbReference>
<dbReference type="GO" id="GO:0032259">
    <property type="term" value="P:methylation"/>
    <property type="evidence" value="ECO:0007669"/>
    <property type="project" value="UniProtKB-KW"/>
</dbReference>
<dbReference type="PANTHER" id="PTHR43712">
    <property type="entry name" value="PUTATIVE (AFU_ORTHOLOGUE AFUA_4G14580)-RELATED"/>
    <property type="match status" value="1"/>
</dbReference>
<dbReference type="InterPro" id="IPR029063">
    <property type="entry name" value="SAM-dependent_MTases_sf"/>
</dbReference>
<evidence type="ECO:0000256" key="1">
    <source>
        <dbReference type="ARBA" id="ARBA00022603"/>
    </source>
</evidence>
<evidence type="ECO:0000256" key="2">
    <source>
        <dbReference type="ARBA" id="ARBA00022679"/>
    </source>
</evidence>
<proteinExistence type="predicted"/>
<gene>
    <name evidence="6" type="ORF">WFP14_08565</name>
</gene>
<keyword evidence="1 6" id="KW-0489">Methyltransferase</keyword>
<dbReference type="InterPro" id="IPR016461">
    <property type="entry name" value="COMT-like"/>
</dbReference>
<keyword evidence="2" id="KW-0808">Transferase</keyword>
<dbReference type="GeneID" id="93969467"/>
<dbReference type="Proteomes" id="UP001629523">
    <property type="component" value="Unassembled WGS sequence"/>
</dbReference>
<sequence length="345" mass="38319">MGNNNQLKNEDDTAALDLLEQAMGFTFQASLRAATILGVADHLTKEAKTAEELGQAVEADSRQLNRVLRMLASRNIFAESADGRFSLTPAAQYLRSDHHDSLRAAVLMLTDKTFWLPLGNLVENLQGKSAFKQAFGMSFYEYWSRDNIPESEGDFHTGMSSMSSVENNFLVRSYDFPENATVVDIAGGFGGLLLKVLQNNPTLHGILFDRPAVLAKNRLGELGNDKRWETQTGNFFESCPTADIYLLKYITMDWPEEQASQILRSCRNAMRPNSKVLIFEPVISREDTRQGGKEIDLLLLGSFDGGQARTEEELKILLASANLKLNRIIDTGSYVSIIEAIPASI</sequence>
<dbReference type="InterPro" id="IPR036390">
    <property type="entry name" value="WH_DNA-bd_sf"/>
</dbReference>
<dbReference type="PROSITE" id="PS51683">
    <property type="entry name" value="SAM_OMT_II"/>
    <property type="match status" value="1"/>
</dbReference>
<feature type="domain" description="O-methyltransferase dimerisation" evidence="5">
    <location>
        <begin position="20"/>
        <end position="94"/>
    </location>
</feature>
<dbReference type="PANTHER" id="PTHR43712:SF2">
    <property type="entry name" value="O-METHYLTRANSFERASE CICE"/>
    <property type="match status" value="1"/>
</dbReference>
<dbReference type="Pfam" id="PF00891">
    <property type="entry name" value="Methyltransf_2"/>
    <property type="match status" value="1"/>
</dbReference>
<accession>A0ABW9EXX0</accession>
<feature type="domain" description="O-methyltransferase C-terminal" evidence="4">
    <location>
        <begin position="115"/>
        <end position="321"/>
    </location>
</feature>
<keyword evidence="3" id="KW-0949">S-adenosyl-L-methionine</keyword>
<dbReference type="Gene3D" id="3.40.50.150">
    <property type="entry name" value="Vaccinia Virus protein VP39"/>
    <property type="match status" value="1"/>
</dbReference>
<evidence type="ECO:0000259" key="4">
    <source>
        <dbReference type="Pfam" id="PF00891"/>
    </source>
</evidence>
<dbReference type="SUPFAM" id="SSF53335">
    <property type="entry name" value="S-adenosyl-L-methionine-dependent methyltransferases"/>
    <property type="match status" value="1"/>
</dbReference>
<dbReference type="Pfam" id="PF08100">
    <property type="entry name" value="Dimerisation"/>
    <property type="match status" value="1"/>
</dbReference>
<dbReference type="InterPro" id="IPR001077">
    <property type="entry name" value="COMT_C"/>
</dbReference>
<comment type="caution">
    <text evidence="6">The sequence shown here is derived from an EMBL/GenBank/DDBJ whole genome shotgun (WGS) entry which is preliminary data.</text>
</comment>
<dbReference type="GO" id="GO:0008168">
    <property type="term" value="F:methyltransferase activity"/>
    <property type="evidence" value="ECO:0007669"/>
    <property type="project" value="UniProtKB-KW"/>
</dbReference>
<dbReference type="Gene3D" id="1.10.10.10">
    <property type="entry name" value="Winged helix-like DNA-binding domain superfamily/Winged helix DNA-binding domain"/>
    <property type="match status" value="1"/>
</dbReference>
<evidence type="ECO:0000256" key="3">
    <source>
        <dbReference type="ARBA" id="ARBA00022691"/>
    </source>
</evidence>
<reference evidence="6 7" key="1">
    <citation type="journal article" date="2024" name="Infect. Genet. Evol.">
        <title>Characteristics and comparative genome analysis of Yersinia enterocolitica and related species associated with human infections in Switzerland 2019-2023.</title>
        <authorList>
            <person name="Stevens M.J.A."/>
            <person name="Horlbog J.A."/>
            <person name="Diethelm A."/>
            <person name="Stephan R."/>
            <person name="Nuesch-Inderbinen M."/>
        </authorList>
    </citation>
    <scope>NUCLEOTIDE SEQUENCE [LARGE SCALE GENOMIC DNA]</scope>
    <source>
        <strain evidence="6 7">N20-0302</strain>
    </source>
</reference>
<evidence type="ECO:0000259" key="5">
    <source>
        <dbReference type="Pfam" id="PF08100"/>
    </source>
</evidence>
<protein>
    <submittedName>
        <fullName evidence="6">Methyltransferase</fullName>
    </submittedName>
</protein>
<keyword evidence="7" id="KW-1185">Reference proteome</keyword>